<sequence length="284" mass="32295">MKNNLQTYLVIGLSALILIGLSAGIAKADQDSQERNKAYRDLLNTVDGLIRTIRLGNEVSENDLDTLQEKFDNVFPNQGGAIRDEISGLNPSNLVGEDGANRVKEIREDIVDLAEDSEDIGLSFIYDYAVFIIFGVSMGLAVLVNVINRTVVDWEEVNRVRNKQSELKDELDKAKKEGDTKKAHKLQKKQQKFMQQHAGTMFSPMKTMLIIFIPFIIVFQVLSSTYPGWVVAWLPFRLPWPDLNFFMLSRFFKGPAVSLGFFGWYLLSYFGFSQVWRKILVPSQ</sequence>
<comment type="caution">
    <text evidence="6">The sequence shown here is derived from an EMBL/GenBank/DDBJ whole genome shotgun (WGS) entry which is preliminary data.</text>
</comment>
<dbReference type="Pfam" id="PF01956">
    <property type="entry name" value="EMC3_TMCO1"/>
    <property type="match status" value="1"/>
</dbReference>
<evidence type="ECO:0000256" key="1">
    <source>
        <dbReference type="ARBA" id="ARBA00004141"/>
    </source>
</evidence>
<evidence type="ECO:0000313" key="7">
    <source>
        <dbReference type="Proteomes" id="UP000070589"/>
    </source>
</evidence>
<keyword evidence="4 5" id="KW-0472">Membrane</keyword>
<evidence type="ECO:0000313" key="6">
    <source>
        <dbReference type="EMBL" id="KXA90115.1"/>
    </source>
</evidence>
<organism evidence="6 7">
    <name type="scientific">candidate division MSBL1 archaeon SCGC-AAA259D14</name>
    <dbReference type="NCBI Taxonomy" id="1698261"/>
    <lineage>
        <taxon>Archaea</taxon>
        <taxon>Methanobacteriati</taxon>
        <taxon>Methanobacteriota</taxon>
        <taxon>candidate division MSBL1</taxon>
    </lineage>
</organism>
<proteinExistence type="predicted"/>
<evidence type="ECO:0000256" key="4">
    <source>
        <dbReference type="ARBA" id="ARBA00023136"/>
    </source>
</evidence>
<accession>A0A133U7D0</accession>
<feature type="transmembrane region" description="Helical" evidence="5">
    <location>
        <begin position="125"/>
        <end position="147"/>
    </location>
</feature>
<name>A0A133U7D0_9EURY</name>
<gene>
    <name evidence="6" type="ORF">AKJ62_01750</name>
</gene>
<keyword evidence="2 5" id="KW-0812">Transmembrane</keyword>
<dbReference type="InterPro" id="IPR002809">
    <property type="entry name" value="EMC3/TMCO1"/>
</dbReference>
<evidence type="ECO:0000256" key="2">
    <source>
        <dbReference type="ARBA" id="ARBA00022692"/>
    </source>
</evidence>
<dbReference type="AlphaFoldDB" id="A0A133U7D0"/>
<reference evidence="6 7" key="1">
    <citation type="journal article" date="2016" name="Sci. Rep.">
        <title>Metabolic traits of an uncultured archaeal lineage -MSBL1- from brine pools of the Red Sea.</title>
        <authorList>
            <person name="Mwirichia R."/>
            <person name="Alam I."/>
            <person name="Rashid M."/>
            <person name="Vinu M."/>
            <person name="Ba-Alawi W."/>
            <person name="Anthony Kamau A."/>
            <person name="Kamanda Ngugi D."/>
            <person name="Goker M."/>
            <person name="Klenk H.P."/>
            <person name="Bajic V."/>
            <person name="Stingl U."/>
        </authorList>
    </citation>
    <scope>NUCLEOTIDE SEQUENCE [LARGE SCALE GENOMIC DNA]</scope>
    <source>
        <strain evidence="6">SCGC-AAA259D14</strain>
    </source>
</reference>
<feature type="transmembrane region" description="Helical" evidence="5">
    <location>
        <begin position="256"/>
        <end position="276"/>
    </location>
</feature>
<dbReference type="GO" id="GO:0016020">
    <property type="term" value="C:membrane"/>
    <property type="evidence" value="ECO:0007669"/>
    <property type="project" value="UniProtKB-SubCell"/>
</dbReference>
<dbReference type="PANTHER" id="PTHR42198">
    <property type="entry name" value="INTEGRAL MEMBRANE PROTEIN"/>
    <property type="match status" value="1"/>
</dbReference>
<evidence type="ECO:0000256" key="5">
    <source>
        <dbReference type="SAM" id="Phobius"/>
    </source>
</evidence>
<keyword evidence="3 5" id="KW-1133">Transmembrane helix</keyword>
<keyword evidence="7" id="KW-1185">Reference proteome</keyword>
<protein>
    <recommendedName>
        <fullName evidence="8">DUF106 domain-containing protein</fullName>
    </recommendedName>
</protein>
<dbReference type="EMBL" id="LHXL01000013">
    <property type="protein sequence ID" value="KXA90115.1"/>
    <property type="molecule type" value="Genomic_DNA"/>
</dbReference>
<dbReference type="Proteomes" id="UP000070589">
    <property type="component" value="Unassembled WGS sequence"/>
</dbReference>
<feature type="transmembrane region" description="Helical" evidence="5">
    <location>
        <begin position="209"/>
        <end position="236"/>
    </location>
</feature>
<dbReference type="InterPro" id="IPR038978">
    <property type="entry name" value="MJ0935"/>
</dbReference>
<dbReference type="PANTHER" id="PTHR42198:SF1">
    <property type="entry name" value="INTEGRAL MEMBRANE PROTEIN"/>
    <property type="match status" value="1"/>
</dbReference>
<evidence type="ECO:0000256" key="3">
    <source>
        <dbReference type="ARBA" id="ARBA00022989"/>
    </source>
</evidence>
<dbReference type="SMART" id="SM01415">
    <property type="entry name" value="DUF106"/>
    <property type="match status" value="1"/>
</dbReference>
<comment type="subcellular location">
    <subcellularLocation>
        <location evidence="1">Membrane</location>
        <topology evidence="1">Multi-pass membrane protein</topology>
    </subcellularLocation>
</comment>
<evidence type="ECO:0008006" key="8">
    <source>
        <dbReference type="Google" id="ProtNLM"/>
    </source>
</evidence>